<evidence type="ECO:0000259" key="12">
    <source>
        <dbReference type="PROSITE" id="PS50109"/>
    </source>
</evidence>
<protein>
    <recommendedName>
        <fullName evidence="3">histidine kinase</fullName>
        <ecNumber evidence="3">2.7.13.3</ecNumber>
    </recommendedName>
</protein>
<evidence type="ECO:0000256" key="9">
    <source>
        <dbReference type="ARBA" id="ARBA00023012"/>
    </source>
</evidence>
<dbReference type="SMART" id="SM00387">
    <property type="entry name" value="HATPase_c"/>
    <property type="match status" value="1"/>
</dbReference>
<dbReference type="Pfam" id="PF02518">
    <property type="entry name" value="HATPase_c"/>
    <property type="match status" value="1"/>
</dbReference>
<dbReference type="CDD" id="cd00082">
    <property type="entry name" value="HisKA"/>
    <property type="match status" value="1"/>
</dbReference>
<dbReference type="GO" id="GO:0000155">
    <property type="term" value="F:phosphorelay sensor kinase activity"/>
    <property type="evidence" value="ECO:0007669"/>
    <property type="project" value="InterPro"/>
</dbReference>
<dbReference type="EMBL" id="MGDZ01000053">
    <property type="protein sequence ID" value="OGL72707.1"/>
    <property type="molecule type" value="Genomic_DNA"/>
</dbReference>
<dbReference type="Proteomes" id="UP000176303">
    <property type="component" value="Unassembled WGS sequence"/>
</dbReference>
<dbReference type="Pfam" id="PF00672">
    <property type="entry name" value="HAMP"/>
    <property type="match status" value="1"/>
</dbReference>
<comment type="subcellular location">
    <subcellularLocation>
        <location evidence="2">Membrane</location>
    </subcellularLocation>
</comment>
<evidence type="ECO:0000256" key="11">
    <source>
        <dbReference type="SAM" id="Phobius"/>
    </source>
</evidence>
<feature type="transmembrane region" description="Helical" evidence="11">
    <location>
        <begin position="26"/>
        <end position="47"/>
    </location>
</feature>
<dbReference type="InterPro" id="IPR005467">
    <property type="entry name" value="His_kinase_dom"/>
</dbReference>
<keyword evidence="7" id="KW-0418">Kinase</keyword>
<keyword evidence="5" id="KW-0808">Transferase</keyword>
<name>A0A1F7U4S9_9BACT</name>
<organism evidence="14 15">
    <name type="scientific">Candidatus Uhrbacteria bacterium RIFCSPHIGHO2_02_FULL_57_19</name>
    <dbReference type="NCBI Taxonomy" id="1802391"/>
    <lineage>
        <taxon>Bacteria</taxon>
        <taxon>Candidatus Uhriibacteriota</taxon>
    </lineage>
</organism>
<dbReference type="GO" id="GO:0000156">
    <property type="term" value="F:phosphorelay response regulator activity"/>
    <property type="evidence" value="ECO:0007669"/>
    <property type="project" value="TreeGrafter"/>
</dbReference>
<dbReference type="PROSITE" id="PS50109">
    <property type="entry name" value="HIS_KIN"/>
    <property type="match status" value="1"/>
</dbReference>
<evidence type="ECO:0000256" key="6">
    <source>
        <dbReference type="ARBA" id="ARBA00022741"/>
    </source>
</evidence>
<reference evidence="14 15" key="1">
    <citation type="journal article" date="2016" name="Nat. Commun.">
        <title>Thousands of microbial genomes shed light on interconnected biogeochemical processes in an aquifer system.</title>
        <authorList>
            <person name="Anantharaman K."/>
            <person name="Brown C.T."/>
            <person name="Hug L.A."/>
            <person name="Sharon I."/>
            <person name="Castelle C.J."/>
            <person name="Probst A.J."/>
            <person name="Thomas B.C."/>
            <person name="Singh A."/>
            <person name="Wilkins M.J."/>
            <person name="Karaoz U."/>
            <person name="Brodie E.L."/>
            <person name="Williams K.H."/>
            <person name="Hubbard S.S."/>
            <person name="Banfield J.F."/>
        </authorList>
    </citation>
    <scope>NUCLEOTIDE SEQUENCE [LARGE SCALE GENOMIC DNA]</scope>
</reference>
<comment type="catalytic activity">
    <reaction evidence="1">
        <text>ATP + protein L-histidine = ADP + protein N-phospho-L-histidine.</text>
        <dbReference type="EC" id="2.7.13.3"/>
    </reaction>
</comment>
<dbReference type="PRINTS" id="PR00344">
    <property type="entry name" value="BCTRLSENSOR"/>
</dbReference>
<keyword evidence="9" id="KW-0902">Two-component regulatory system</keyword>
<keyword evidence="11" id="KW-1133">Transmembrane helix</keyword>
<evidence type="ECO:0000256" key="5">
    <source>
        <dbReference type="ARBA" id="ARBA00022679"/>
    </source>
</evidence>
<dbReference type="FunFam" id="3.30.565.10:FF:000006">
    <property type="entry name" value="Sensor histidine kinase WalK"/>
    <property type="match status" value="1"/>
</dbReference>
<dbReference type="GO" id="GO:0007234">
    <property type="term" value="P:osmosensory signaling via phosphorelay pathway"/>
    <property type="evidence" value="ECO:0007669"/>
    <property type="project" value="TreeGrafter"/>
</dbReference>
<dbReference type="InterPro" id="IPR004358">
    <property type="entry name" value="Sig_transdc_His_kin-like_C"/>
</dbReference>
<evidence type="ECO:0000313" key="15">
    <source>
        <dbReference type="Proteomes" id="UP000176303"/>
    </source>
</evidence>
<dbReference type="PANTHER" id="PTHR42878:SF7">
    <property type="entry name" value="SENSOR HISTIDINE KINASE GLRK"/>
    <property type="match status" value="1"/>
</dbReference>
<feature type="coiled-coil region" evidence="10">
    <location>
        <begin position="91"/>
        <end position="118"/>
    </location>
</feature>
<dbReference type="CDD" id="cd06225">
    <property type="entry name" value="HAMP"/>
    <property type="match status" value="1"/>
</dbReference>
<keyword evidence="11" id="KW-0472">Membrane</keyword>
<dbReference type="Pfam" id="PF00512">
    <property type="entry name" value="HisKA"/>
    <property type="match status" value="1"/>
</dbReference>
<accession>A0A1F7U4S9</accession>
<keyword evidence="10" id="KW-0175">Coiled coil</keyword>
<keyword evidence="8" id="KW-0067">ATP-binding</keyword>
<dbReference type="InterPro" id="IPR036890">
    <property type="entry name" value="HATPase_C_sf"/>
</dbReference>
<evidence type="ECO:0000259" key="13">
    <source>
        <dbReference type="PROSITE" id="PS50885"/>
    </source>
</evidence>
<gene>
    <name evidence="14" type="ORF">A3D72_00520</name>
</gene>
<dbReference type="GO" id="GO:0016020">
    <property type="term" value="C:membrane"/>
    <property type="evidence" value="ECO:0007669"/>
    <property type="project" value="UniProtKB-SubCell"/>
</dbReference>
<dbReference type="SUPFAM" id="SSF47384">
    <property type="entry name" value="Homodimeric domain of signal transducing histidine kinase"/>
    <property type="match status" value="1"/>
</dbReference>
<evidence type="ECO:0000256" key="3">
    <source>
        <dbReference type="ARBA" id="ARBA00012438"/>
    </source>
</evidence>
<proteinExistence type="predicted"/>
<dbReference type="InterPro" id="IPR003660">
    <property type="entry name" value="HAMP_dom"/>
</dbReference>
<dbReference type="Gene3D" id="3.30.565.10">
    <property type="entry name" value="Histidine kinase-like ATPase, C-terminal domain"/>
    <property type="match status" value="1"/>
</dbReference>
<keyword evidence="6" id="KW-0547">Nucleotide-binding</keyword>
<dbReference type="SMART" id="SM00304">
    <property type="entry name" value="HAMP"/>
    <property type="match status" value="1"/>
</dbReference>
<evidence type="ECO:0000256" key="1">
    <source>
        <dbReference type="ARBA" id="ARBA00000085"/>
    </source>
</evidence>
<keyword evidence="4" id="KW-0597">Phosphoprotein</keyword>
<evidence type="ECO:0000256" key="10">
    <source>
        <dbReference type="SAM" id="Coils"/>
    </source>
</evidence>
<dbReference type="PANTHER" id="PTHR42878">
    <property type="entry name" value="TWO-COMPONENT HISTIDINE KINASE"/>
    <property type="match status" value="1"/>
</dbReference>
<feature type="domain" description="HAMP" evidence="13">
    <location>
        <begin position="248"/>
        <end position="300"/>
    </location>
</feature>
<dbReference type="InterPro" id="IPR003594">
    <property type="entry name" value="HATPase_dom"/>
</dbReference>
<dbReference type="PROSITE" id="PS50885">
    <property type="entry name" value="HAMP"/>
    <property type="match status" value="1"/>
</dbReference>
<dbReference type="STRING" id="1802391.A3D72_00520"/>
<dbReference type="Gene3D" id="6.10.340.10">
    <property type="match status" value="1"/>
</dbReference>
<dbReference type="InterPro" id="IPR036097">
    <property type="entry name" value="HisK_dim/P_sf"/>
</dbReference>
<feature type="domain" description="Histidine kinase" evidence="12">
    <location>
        <begin position="326"/>
        <end position="544"/>
    </location>
</feature>
<dbReference type="SUPFAM" id="SSF55874">
    <property type="entry name" value="ATPase domain of HSP90 chaperone/DNA topoisomerase II/histidine kinase"/>
    <property type="match status" value="1"/>
</dbReference>
<sequence>MPLKEEPREKEKLDIPRLRMTLEGKFLIATLFIILSSLTPLIVAFFLTVDIIKRESIDLFHREVGATVVIEKAVAAGRSLVSSYRLLEHELEQKNEGIADLFQRTETLEDELHSALDEYADSYTAEGSSSVRDILIRKGRTELLNDETAALSSIKKITKLHEPENATLETLIEAGKFREASELLKNPILPSHETLLADTETLSRITATVVASLGETSDQMIVQLVSSTLIIVIISILLAVGVSTLFVRHLTRPLRNLGQFTEEIGHGNYAAKMPVLTHDEIGTLGATVDHMRKKIQRFITQLQSTYEHEVDHLKEISALKDQFTFIATHELKAPVAAIRWNLDLIKESTAFKKFPADLKQSLTDTEVSILRLNTLVNDLLHVARLEKGTIKPDFQTVDPKTIVEEVIKELGFMSRDRGIRVVYQPAKKIVKLKADPKLLREILQNLVSNAIKYNRVKGEVAVRTGEDDSRAWIEVEDQGIGFTPEEKKNIYKRFWRSERVGDIEGTGLGLYIVKQLTEMMKGEIDLQTKPGAGSTFRVTLPLAKK</sequence>
<dbReference type="SUPFAM" id="SSF158472">
    <property type="entry name" value="HAMP domain-like"/>
    <property type="match status" value="1"/>
</dbReference>
<keyword evidence="11" id="KW-0812">Transmembrane</keyword>
<evidence type="ECO:0000256" key="7">
    <source>
        <dbReference type="ARBA" id="ARBA00022777"/>
    </source>
</evidence>
<evidence type="ECO:0000313" key="14">
    <source>
        <dbReference type="EMBL" id="OGL72707.1"/>
    </source>
</evidence>
<evidence type="ECO:0000256" key="8">
    <source>
        <dbReference type="ARBA" id="ARBA00022840"/>
    </source>
</evidence>
<dbReference type="SMART" id="SM00388">
    <property type="entry name" value="HisKA"/>
    <property type="match status" value="1"/>
</dbReference>
<dbReference type="Gene3D" id="1.10.287.130">
    <property type="match status" value="1"/>
</dbReference>
<dbReference type="InterPro" id="IPR003661">
    <property type="entry name" value="HisK_dim/P_dom"/>
</dbReference>
<dbReference type="EC" id="2.7.13.3" evidence="3"/>
<dbReference type="AlphaFoldDB" id="A0A1F7U4S9"/>
<dbReference type="GO" id="GO:0030295">
    <property type="term" value="F:protein kinase activator activity"/>
    <property type="evidence" value="ECO:0007669"/>
    <property type="project" value="TreeGrafter"/>
</dbReference>
<evidence type="ECO:0000256" key="2">
    <source>
        <dbReference type="ARBA" id="ARBA00004370"/>
    </source>
</evidence>
<evidence type="ECO:0000256" key="4">
    <source>
        <dbReference type="ARBA" id="ARBA00022553"/>
    </source>
</evidence>
<feature type="transmembrane region" description="Helical" evidence="11">
    <location>
        <begin position="224"/>
        <end position="247"/>
    </location>
</feature>
<comment type="caution">
    <text evidence="14">The sequence shown here is derived from an EMBL/GenBank/DDBJ whole genome shotgun (WGS) entry which is preliminary data.</text>
</comment>
<dbReference type="InterPro" id="IPR050351">
    <property type="entry name" value="BphY/WalK/GraS-like"/>
</dbReference>